<keyword evidence="7 13" id="KW-1005">Bacterial flagellum biogenesis</keyword>
<keyword evidence="11 13" id="KW-1006">Bacterial flagellum protein export</keyword>
<evidence type="ECO:0000256" key="14">
    <source>
        <dbReference type="SAM" id="MobiDB-lite"/>
    </source>
</evidence>
<sequence>MADADQKTLDPTPKKLEDAHKRGDVPSAPEMRHAAMFAAMLLIVGALGAVATAQLAAQTEALWEGAGDLALTSGNAQRLARTLLGGILVAVGPILLLTLVAAVAGALVQGRGLFLSGQLKLKWDRLSPMAGAKRLFGKQAWVEFGKTLMKFIFVAIVAGAVVWPALHGLDRMTGADAGAIGQYASAMAHDMLRAVALLVAALATADFLYQRRAWLARQRMSHQEVRDEHKQNEGDPQIKARIRAIGMARARRRMMSAIPSASVVITNPTHYAVALRYDHGAMQAPVVVAKGRDRIALRIRELAAEHKVPVVESPPLARALYASVEIDQPIKLEHYAAVAEIISYVLRLTRSKP</sequence>
<reference evidence="16" key="1">
    <citation type="submission" date="2019-01" db="EMBL/GenBank/DDBJ databases">
        <title>Cytophagaceae bacterium strain CAR-16.</title>
        <authorList>
            <person name="Chen W.-M."/>
        </authorList>
    </citation>
    <scope>NUCLEOTIDE SEQUENCE [LARGE SCALE GENOMIC DNA]</scope>
    <source>
        <strain evidence="16">CHR27</strain>
    </source>
</reference>
<dbReference type="NCBIfam" id="TIGR00328">
    <property type="entry name" value="flhB"/>
    <property type="match status" value="1"/>
</dbReference>
<keyword evidence="6 13" id="KW-0812">Transmembrane</keyword>
<evidence type="ECO:0000256" key="13">
    <source>
        <dbReference type="RuleBase" id="RU364091"/>
    </source>
</evidence>
<dbReference type="InterPro" id="IPR006136">
    <property type="entry name" value="FlhB"/>
</dbReference>
<evidence type="ECO:0000313" key="15">
    <source>
        <dbReference type="EMBL" id="RXR28367.1"/>
    </source>
</evidence>
<dbReference type="InterPro" id="IPR029025">
    <property type="entry name" value="T3SS_substrate_exporter_C"/>
</dbReference>
<evidence type="ECO:0000313" key="16">
    <source>
        <dbReference type="Proteomes" id="UP000290958"/>
    </source>
</evidence>
<feature type="transmembrane region" description="Helical" evidence="13">
    <location>
        <begin position="34"/>
        <end position="57"/>
    </location>
</feature>
<dbReference type="RefSeq" id="WP_129404442.1">
    <property type="nucleotide sequence ID" value="NZ_SBKP01000009.1"/>
</dbReference>
<proteinExistence type="inferred from homology"/>
<keyword evidence="15" id="KW-0282">Flagellum</keyword>
<feature type="transmembrane region" description="Helical" evidence="13">
    <location>
        <begin position="191"/>
        <end position="209"/>
    </location>
</feature>
<evidence type="ECO:0000256" key="11">
    <source>
        <dbReference type="ARBA" id="ARBA00023225"/>
    </source>
</evidence>
<evidence type="ECO:0000256" key="2">
    <source>
        <dbReference type="ARBA" id="ARBA00010690"/>
    </source>
</evidence>
<accession>A0A4Q1KFT6</accession>
<dbReference type="OrthoDB" id="9807950at2"/>
<keyword evidence="5 13" id="KW-1003">Cell membrane</keyword>
<keyword evidence="10 13" id="KW-0472">Membrane</keyword>
<dbReference type="PANTHER" id="PTHR30531">
    <property type="entry name" value="FLAGELLAR BIOSYNTHETIC PROTEIN FLHB"/>
    <property type="match status" value="1"/>
</dbReference>
<dbReference type="Gene3D" id="6.10.250.2080">
    <property type="match status" value="1"/>
</dbReference>
<comment type="function">
    <text evidence="12 13">Required for formation of the rod structure in the basal body of the flagellar apparatus. Together with FliI and FliH, may constitute the export apparatus of flagellin.</text>
</comment>
<dbReference type="Gene3D" id="3.40.1690.10">
    <property type="entry name" value="secretion proteins EscU"/>
    <property type="match status" value="1"/>
</dbReference>
<dbReference type="SUPFAM" id="SSF160544">
    <property type="entry name" value="EscU C-terminal domain-like"/>
    <property type="match status" value="1"/>
</dbReference>
<gene>
    <name evidence="13 15" type="primary">flhB</name>
    <name evidence="15" type="ORF">EQG66_09950</name>
</gene>
<evidence type="ECO:0000256" key="10">
    <source>
        <dbReference type="ARBA" id="ARBA00023136"/>
    </source>
</evidence>
<feature type="compositionally biased region" description="Basic and acidic residues" evidence="14">
    <location>
        <begin position="1"/>
        <end position="24"/>
    </location>
</feature>
<keyword evidence="15" id="KW-0966">Cell projection</keyword>
<keyword evidence="9 13" id="KW-1133">Transmembrane helix</keyword>
<evidence type="ECO:0000256" key="3">
    <source>
        <dbReference type="ARBA" id="ARBA00021622"/>
    </source>
</evidence>
<feature type="transmembrane region" description="Helical" evidence="13">
    <location>
        <begin position="148"/>
        <end position="166"/>
    </location>
</feature>
<keyword evidence="15" id="KW-0969">Cilium</keyword>
<evidence type="ECO:0000256" key="9">
    <source>
        <dbReference type="ARBA" id="ARBA00022989"/>
    </source>
</evidence>
<feature type="region of interest" description="Disordered" evidence="14">
    <location>
        <begin position="1"/>
        <end position="27"/>
    </location>
</feature>
<comment type="similarity">
    <text evidence="2 13">Belongs to the type III secretion exporter family.</text>
</comment>
<dbReference type="Proteomes" id="UP000290958">
    <property type="component" value="Unassembled WGS sequence"/>
</dbReference>
<evidence type="ECO:0000256" key="12">
    <source>
        <dbReference type="ARBA" id="ARBA00025078"/>
    </source>
</evidence>
<keyword evidence="16" id="KW-1185">Reference proteome</keyword>
<dbReference type="InterPro" id="IPR006135">
    <property type="entry name" value="T3SS_substrate_exporter"/>
</dbReference>
<dbReference type="GO" id="GO:0044780">
    <property type="term" value="P:bacterial-type flagellum assembly"/>
    <property type="evidence" value="ECO:0007669"/>
    <property type="project" value="InterPro"/>
</dbReference>
<dbReference type="GO" id="GO:0005886">
    <property type="term" value="C:plasma membrane"/>
    <property type="evidence" value="ECO:0007669"/>
    <property type="project" value="UniProtKB-SubCell"/>
</dbReference>
<evidence type="ECO:0000256" key="5">
    <source>
        <dbReference type="ARBA" id="ARBA00022475"/>
    </source>
</evidence>
<evidence type="ECO:0000256" key="1">
    <source>
        <dbReference type="ARBA" id="ARBA00004651"/>
    </source>
</evidence>
<name>A0A4Q1KFT6_9SPHN</name>
<evidence type="ECO:0000256" key="4">
    <source>
        <dbReference type="ARBA" id="ARBA00022448"/>
    </source>
</evidence>
<dbReference type="GO" id="GO:0009306">
    <property type="term" value="P:protein secretion"/>
    <property type="evidence" value="ECO:0007669"/>
    <property type="project" value="InterPro"/>
</dbReference>
<keyword evidence="8 13" id="KW-0653">Protein transport</keyword>
<dbReference type="PRINTS" id="PR00950">
    <property type="entry name" value="TYPE3IMSPROT"/>
</dbReference>
<feature type="transmembrane region" description="Helical" evidence="13">
    <location>
        <begin position="83"/>
        <end position="108"/>
    </location>
</feature>
<keyword evidence="4 13" id="KW-0813">Transport</keyword>
<dbReference type="AlphaFoldDB" id="A0A4Q1KFT6"/>
<evidence type="ECO:0000256" key="7">
    <source>
        <dbReference type="ARBA" id="ARBA00022795"/>
    </source>
</evidence>
<dbReference type="EMBL" id="SBKP01000009">
    <property type="protein sequence ID" value="RXR28367.1"/>
    <property type="molecule type" value="Genomic_DNA"/>
</dbReference>
<evidence type="ECO:0000256" key="8">
    <source>
        <dbReference type="ARBA" id="ARBA00022927"/>
    </source>
</evidence>
<dbReference type="Pfam" id="PF01312">
    <property type="entry name" value="Bac_export_2"/>
    <property type="match status" value="1"/>
</dbReference>
<organism evidence="15 16">
    <name type="scientific">Sphingobium fluviale</name>
    <dbReference type="NCBI Taxonomy" id="2506423"/>
    <lineage>
        <taxon>Bacteria</taxon>
        <taxon>Pseudomonadati</taxon>
        <taxon>Pseudomonadota</taxon>
        <taxon>Alphaproteobacteria</taxon>
        <taxon>Sphingomonadales</taxon>
        <taxon>Sphingomonadaceae</taxon>
        <taxon>Sphingobium</taxon>
    </lineage>
</organism>
<comment type="caution">
    <text evidence="15">The sequence shown here is derived from an EMBL/GenBank/DDBJ whole genome shotgun (WGS) entry which is preliminary data.</text>
</comment>
<protein>
    <recommendedName>
        <fullName evidence="3 13">Flagellar biosynthetic protein FlhB</fullName>
    </recommendedName>
</protein>
<comment type="subcellular location">
    <subcellularLocation>
        <location evidence="1">Cell membrane</location>
        <topology evidence="1">Multi-pass membrane protein</topology>
    </subcellularLocation>
</comment>
<evidence type="ECO:0000256" key="6">
    <source>
        <dbReference type="ARBA" id="ARBA00022692"/>
    </source>
</evidence>
<dbReference type="PANTHER" id="PTHR30531:SF12">
    <property type="entry name" value="FLAGELLAR BIOSYNTHETIC PROTEIN FLHB"/>
    <property type="match status" value="1"/>
</dbReference>
<dbReference type="FunFam" id="3.40.1690.10:FF:000001">
    <property type="entry name" value="Flagellar biosynthetic protein FlhB"/>
    <property type="match status" value="1"/>
</dbReference>